<gene>
    <name evidence="1" type="ORF">EWM64_g2797</name>
</gene>
<evidence type="ECO:0000313" key="1">
    <source>
        <dbReference type="EMBL" id="TFY81211.1"/>
    </source>
</evidence>
<dbReference type="AlphaFoldDB" id="A0A4Z0A4N8"/>
<proteinExistence type="predicted"/>
<dbReference type="Proteomes" id="UP000298061">
    <property type="component" value="Unassembled WGS sequence"/>
</dbReference>
<organism evidence="1 2">
    <name type="scientific">Hericium alpestre</name>
    <dbReference type="NCBI Taxonomy" id="135208"/>
    <lineage>
        <taxon>Eukaryota</taxon>
        <taxon>Fungi</taxon>
        <taxon>Dikarya</taxon>
        <taxon>Basidiomycota</taxon>
        <taxon>Agaricomycotina</taxon>
        <taxon>Agaricomycetes</taxon>
        <taxon>Russulales</taxon>
        <taxon>Hericiaceae</taxon>
        <taxon>Hericium</taxon>
    </lineage>
</organism>
<evidence type="ECO:0000313" key="2">
    <source>
        <dbReference type="Proteomes" id="UP000298061"/>
    </source>
</evidence>
<comment type="caution">
    <text evidence="1">The sequence shown here is derived from an EMBL/GenBank/DDBJ whole genome shotgun (WGS) entry which is preliminary data.</text>
</comment>
<keyword evidence="2" id="KW-1185">Reference proteome</keyword>
<dbReference type="EMBL" id="SFCI01000237">
    <property type="protein sequence ID" value="TFY81211.1"/>
    <property type="molecule type" value="Genomic_DNA"/>
</dbReference>
<sequence>METAQLHAQLQEDPERKAKYDTLSQWIKLWKSTIDKCALVALNLANNPAEDHLATHNVVVEIEPVSNPRHRANSFRMNEGSVLNNEEWVQRMRDMGAEESTIEHWVKDRRGNDTVRIIISTSEGFIRFRYFSLVDKGANGRRADPVVSNNLAATWAENLAFAFEQDKGPALFD</sequence>
<protein>
    <submittedName>
        <fullName evidence="1">Uncharacterized protein</fullName>
    </submittedName>
</protein>
<dbReference type="OrthoDB" id="9922773at2759"/>
<reference evidence="1 2" key="1">
    <citation type="submission" date="2019-02" db="EMBL/GenBank/DDBJ databases">
        <title>Genome sequencing of the rare red list fungi Hericium alpestre (H. flagellum).</title>
        <authorList>
            <person name="Buettner E."/>
            <person name="Kellner H."/>
        </authorList>
    </citation>
    <scope>NUCLEOTIDE SEQUENCE [LARGE SCALE GENOMIC DNA]</scope>
    <source>
        <strain evidence="1 2">DSM 108284</strain>
    </source>
</reference>
<name>A0A4Z0A4N8_9AGAM</name>
<accession>A0A4Z0A4N8</accession>